<evidence type="ECO:0000256" key="1">
    <source>
        <dbReference type="ARBA" id="ARBA00006284"/>
    </source>
</evidence>
<comment type="caution">
    <text evidence="5">The sequence shown here is derived from an EMBL/GenBank/DDBJ whole genome shotgun (WGS) entry which is preliminary data.</text>
</comment>
<dbReference type="InterPro" id="IPR004381">
    <property type="entry name" value="Glycerate_kinase"/>
</dbReference>
<name>A0A3D8J8D1_9HELI</name>
<dbReference type="InterPro" id="IPR018193">
    <property type="entry name" value="Glyc_kinase_flavodox-like_fold"/>
</dbReference>
<dbReference type="InterPro" id="IPR018197">
    <property type="entry name" value="Glycerate_kinase_RE-like"/>
</dbReference>
<sequence length="396" mass="42521">MENDMPTKSPYNIVIALDSFKGSLDSLQACKALHKGLQHAFIKQNTPLHCTILPISDGGDGLLTALISAFYSQNRDNPHTLQEVLVTGPYGEKIQAQYLLHNDEAILEMAQSTGLTLTPPHKRRAIHASSYGLGEMMLDAYTKGAKKIILGVGGSATNDGGAGCLQALGIEFYDNQGRILAQSISPKDFNSIKKISGVIKPNDLQIEILCDVENTLLGSNGATYIYGTQKGILQGDLEFLESQLTYFADVIEAHTGKKLRHIPKSGAAGGIVFGLSSFCSTTIQNGAKRVLELIRADEIIQNADLVITGEGCLDKQSSFGKAPIGIAQKAFELGTNVIGVAGTLGKGYLELHKHHLQAMFSIVNAPMSLQEAMENGEELLKNFGQQLGGILLLQNQ</sequence>
<proteinExistence type="inferred from homology"/>
<dbReference type="PIRSF" id="PIRSF006078">
    <property type="entry name" value="GlxK"/>
    <property type="match status" value="1"/>
</dbReference>
<keyword evidence="6" id="KW-1185">Reference proteome</keyword>
<evidence type="ECO:0000313" key="5">
    <source>
        <dbReference type="EMBL" id="RDU73435.1"/>
    </source>
</evidence>
<dbReference type="Gene3D" id="3.40.50.10350">
    <property type="entry name" value="Glycerate kinase, domain 1"/>
    <property type="match status" value="1"/>
</dbReference>
<dbReference type="EMBL" id="NXLW01000002">
    <property type="protein sequence ID" value="RDU73435.1"/>
    <property type="molecule type" value="Genomic_DNA"/>
</dbReference>
<dbReference type="NCBIfam" id="TIGR00045">
    <property type="entry name" value="glycerate kinase"/>
    <property type="match status" value="1"/>
</dbReference>
<dbReference type="GO" id="GO:0031388">
    <property type="term" value="P:organic acid phosphorylation"/>
    <property type="evidence" value="ECO:0007669"/>
    <property type="project" value="UniProtKB-UniRule"/>
</dbReference>
<keyword evidence="3 4" id="KW-0418">Kinase</keyword>
<dbReference type="PANTHER" id="PTHR21599:SF0">
    <property type="entry name" value="GLYCERATE KINASE"/>
    <property type="match status" value="1"/>
</dbReference>
<keyword evidence="2 4" id="KW-0808">Transferase</keyword>
<dbReference type="InterPro" id="IPR036129">
    <property type="entry name" value="Glycerate_kinase_sf"/>
</dbReference>
<protein>
    <submittedName>
        <fullName evidence="5">Glycerate kinase</fullName>
    </submittedName>
</protein>
<dbReference type="Proteomes" id="UP000256424">
    <property type="component" value="Unassembled WGS sequence"/>
</dbReference>
<dbReference type="PANTHER" id="PTHR21599">
    <property type="entry name" value="GLYCERATE KINASE"/>
    <property type="match status" value="1"/>
</dbReference>
<dbReference type="Pfam" id="PF02595">
    <property type="entry name" value="Gly_kinase"/>
    <property type="match status" value="1"/>
</dbReference>
<reference evidence="5 6" key="1">
    <citation type="submission" date="2018-04" db="EMBL/GenBank/DDBJ databases">
        <title>Novel Campyloabacter and Helicobacter Species and Strains.</title>
        <authorList>
            <person name="Mannion A.J."/>
            <person name="Shen Z."/>
            <person name="Fox J.G."/>
        </authorList>
    </citation>
    <scope>NUCLEOTIDE SEQUENCE [LARGE SCALE GENOMIC DNA]</scope>
    <source>
        <strain evidence="5 6">MIT 97-5075</strain>
    </source>
</reference>
<comment type="similarity">
    <text evidence="1 4">Belongs to the glycerate kinase type-1 family.</text>
</comment>
<dbReference type="AlphaFoldDB" id="A0A3D8J8D1"/>
<gene>
    <name evidence="5" type="ORF">CQA66_01885</name>
</gene>
<evidence type="ECO:0000256" key="3">
    <source>
        <dbReference type="ARBA" id="ARBA00022777"/>
    </source>
</evidence>
<accession>A0A3D8J8D1</accession>
<organism evidence="5 6">
    <name type="scientific">Helicobacter aurati</name>
    <dbReference type="NCBI Taxonomy" id="137778"/>
    <lineage>
        <taxon>Bacteria</taxon>
        <taxon>Pseudomonadati</taxon>
        <taxon>Campylobacterota</taxon>
        <taxon>Epsilonproteobacteria</taxon>
        <taxon>Campylobacterales</taxon>
        <taxon>Helicobacteraceae</taxon>
        <taxon>Helicobacter</taxon>
    </lineage>
</organism>
<evidence type="ECO:0000256" key="4">
    <source>
        <dbReference type="PIRNR" id="PIRNR006078"/>
    </source>
</evidence>
<evidence type="ECO:0000256" key="2">
    <source>
        <dbReference type="ARBA" id="ARBA00022679"/>
    </source>
</evidence>
<dbReference type="SUPFAM" id="SSF110738">
    <property type="entry name" value="Glycerate kinase I"/>
    <property type="match status" value="1"/>
</dbReference>
<dbReference type="GO" id="GO:0008887">
    <property type="term" value="F:glycerate kinase activity"/>
    <property type="evidence" value="ECO:0007669"/>
    <property type="project" value="UniProtKB-UniRule"/>
</dbReference>
<dbReference type="Gene3D" id="3.90.1510.10">
    <property type="entry name" value="Glycerate kinase, domain 2"/>
    <property type="match status" value="1"/>
</dbReference>
<evidence type="ECO:0000313" key="6">
    <source>
        <dbReference type="Proteomes" id="UP000256424"/>
    </source>
</evidence>